<feature type="region of interest" description="Disordered" evidence="7">
    <location>
        <begin position="59"/>
        <end position="139"/>
    </location>
</feature>
<evidence type="ECO:0000256" key="7">
    <source>
        <dbReference type="SAM" id="MobiDB-lite"/>
    </source>
</evidence>
<evidence type="ECO:0000256" key="1">
    <source>
        <dbReference type="ARBA" id="ARBA00004180"/>
    </source>
</evidence>
<keyword evidence="3 6" id="KW-0472">Membrane</keyword>
<dbReference type="GO" id="GO:0032050">
    <property type="term" value="F:clathrin heavy chain binding"/>
    <property type="evidence" value="ECO:0007669"/>
    <property type="project" value="TreeGrafter"/>
</dbReference>
<reference evidence="8" key="1">
    <citation type="submission" date="2020-05" db="UniProtKB">
        <authorList>
            <consortium name="EnsemblMetazoa"/>
        </authorList>
    </citation>
    <scope>IDENTIFICATION</scope>
    <source>
        <strain evidence="8">Aabys</strain>
    </source>
</reference>
<evidence type="ECO:0000313" key="10">
    <source>
        <dbReference type="RefSeq" id="XP_058977075.1"/>
    </source>
</evidence>
<feature type="compositionally biased region" description="Basic and acidic residues" evidence="7">
    <location>
        <begin position="105"/>
        <end position="139"/>
    </location>
</feature>
<dbReference type="PANTHER" id="PTHR10639:SF7">
    <property type="entry name" value="CLATHRIN LIGHT CHAIN"/>
    <property type="match status" value="1"/>
</dbReference>
<comment type="subcellular location">
    <subcellularLocation>
        <location evidence="1 6">Cytoplasmic vesicle membrane</location>
        <topology evidence="1 6">Peripheral membrane protein</topology>
        <orientation evidence="1 6">Cytoplasmic side</orientation>
    </subcellularLocation>
    <subcellularLocation>
        <location evidence="6">Membrane</location>
        <location evidence="6">Coated pit</location>
        <topology evidence="6">Peripheral membrane protein</topology>
        <orientation evidence="6">Cytoplasmic side</orientation>
    </subcellularLocation>
    <text evidence="6">Cytoplasmic face of coated pits and vesicles.</text>
</comment>
<comment type="function">
    <text evidence="6">Clathrin is the major protein of the polyhedral coat of coated pits and vesicles.</text>
</comment>
<organism evidence="8">
    <name type="scientific">Musca domestica</name>
    <name type="common">House fly</name>
    <dbReference type="NCBI Taxonomy" id="7370"/>
    <lineage>
        <taxon>Eukaryota</taxon>
        <taxon>Metazoa</taxon>
        <taxon>Ecdysozoa</taxon>
        <taxon>Arthropoda</taxon>
        <taxon>Hexapoda</taxon>
        <taxon>Insecta</taxon>
        <taxon>Pterygota</taxon>
        <taxon>Neoptera</taxon>
        <taxon>Endopterygota</taxon>
        <taxon>Diptera</taxon>
        <taxon>Brachycera</taxon>
        <taxon>Muscomorpha</taxon>
        <taxon>Muscoidea</taxon>
        <taxon>Muscidae</taxon>
        <taxon>Musca</taxon>
    </lineage>
</organism>
<evidence type="ECO:0000256" key="2">
    <source>
        <dbReference type="ARBA" id="ARBA00005263"/>
    </source>
</evidence>
<protein>
    <recommendedName>
        <fullName evidence="6">Clathrin light chain</fullName>
    </recommendedName>
</protein>
<dbReference type="GO" id="GO:0005198">
    <property type="term" value="F:structural molecule activity"/>
    <property type="evidence" value="ECO:0007669"/>
    <property type="project" value="InterPro"/>
</dbReference>
<keyword evidence="9" id="KW-1185">Reference proteome</keyword>
<evidence type="ECO:0000313" key="9">
    <source>
        <dbReference type="Proteomes" id="UP001652621"/>
    </source>
</evidence>
<dbReference type="GO" id="GO:0072583">
    <property type="term" value="P:clathrin-dependent endocytosis"/>
    <property type="evidence" value="ECO:0007669"/>
    <property type="project" value="TreeGrafter"/>
</dbReference>
<evidence type="ECO:0000256" key="6">
    <source>
        <dbReference type="RuleBase" id="RU363137"/>
    </source>
</evidence>
<comment type="similarity">
    <text evidence="2 6">Belongs to the clathrin light chain family.</text>
</comment>
<proteinExistence type="inferred from homology"/>
<sequence length="225" mass="24392">MDFGDDFVAPASNTAGEEVDPAAEFLAQEKAILGDLEAEISGGTTSAIKTAAAVSDDAGLLGGDINELGGSGGSGGLESSTGSFEMIGGDNNEINPISGPPPSRIEPEKIRKWREEQQQRLEEKDREEERKKEELRQQAKKELEDWLRQTEESIAKTKAAARNAEKQAAALENGGAMEPGTEWERIAKLCDFNPKVNKSGKDVSRMRSIYLHLKQNPIPVKAQKA</sequence>
<evidence type="ECO:0000256" key="4">
    <source>
        <dbReference type="ARBA" id="ARBA00023176"/>
    </source>
</evidence>
<evidence type="ECO:0000256" key="3">
    <source>
        <dbReference type="ARBA" id="ARBA00023136"/>
    </source>
</evidence>
<dbReference type="OrthoDB" id="5512at2759"/>
<evidence type="ECO:0000256" key="5">
    <source>
        <dbReference type="ARBA" id="ARBA00023329"/>
    </source>
</evidence>
<dbReference type="VEuPathDB" id="VectorBase:MDOMA2_018480"/>
<dbReference type="AlphaFoldDB" id="A0A1I8M8X1"/>
<gene>
    <name evidence="8" type="primary">101897035</name>
    <name evidence="10" type="synonym">LOC101897035</name>
</gene>
<dbReference type="VEuPathDB" id="VectorBase:MDOA002433"/>
<dbReference type="STRING" id="7370.A0A1I8M8X1"/>
<dbReference type="PROSITE" id="PS00581">
    <property type="entry name" value="CLATHRIN_LIGHT_CHN_2"/>
    <property type="match status" value="1"/>
</dbReference>
<dbReference type="Pfam" id="PF01086">
    <property type="entry name" value="Clathrin_lg_ch"/>
    <property type="match status" value="1"/>
</dbReference>
<dbReference type="GO" id="GO:0030672">
    <property type="term" value="C:synaptic vesicle membrane"/>
    <property type="evidence" value="ECO:0007669"/>
    <property type="project" value="TreeGrafter"/>
</dbReference>
<dbReference type="GO" id="GO:0099631">
    <property type="term" value="C:postsynaptic endocytic zone cytoplasmic component"/>
    <property type="evidence" value="ECO:0007669"/>
    <property type="project" value="TreeGrafter"/>
</dbReference>
<keyword evidence="4 6" id="KW-0168">Coated pit</keyword>
<feature type="region of interest" description="Disordered" evidence="7">
    <location>
        <begin position="1"/>
        <end position="20"/>
    </location>
</feature>
<dbReference type="GO" id="GO:0030130">
    <property type="term" value="C:clathrin coat of trans-Golgi network vesicle"/>
    <property type="evidence" value="ECO:0007669"/>
    <property type="project" value="InterPro"/>
</dbReference>
<dbReference type="Proteomes" id="UP001652621">
    <property type="component" value="Unplaced"/>
</dbReference>
<dbReference type="GO" id="GO:0006886">
    <property type="term" value="P:intracellular protein transport"/>
    <property type="evidence" value="ECO:0007669"/>
    <property type="project" value="InterPro"/>
</dbReference>
<keyword evidence="5 6" id="KW-0968">Cytoplasmic vesicle</keyword>
<dbReference type="eggNOG" id="KOG4031">
    <property type="taxonomic scope" value="Eukaryota"/>
</dbReference>
<dbReference type="EnsemblMetazoa" id="MDOA002433-RA">
    <property type="protein sequence ID" value="MDOA002433-PA"/>
    <property type="gene ID" value="MDOA002433"/>
</dbReference>
<name>A0A1I8M8X1_MUSDO</name>
<evidence type="ECO:0000313" key="8">
    <source>
        <dbReference type="EnsemblMetazoa" id="MDOA002433-PA"/>
    </source>
</evidence>
<accession>A0A1I8M8X1</accession>
<dbReference type="InterPro" id="IPR000996">
    <property type="entry name" value="Clathrin_L-chain"/>
</dbReference>
<dbReference type="PANTHER" id="PTHR10639">
    <property type="entry name" value="CLATHRIN LIGHT CHAIN"/>
    <property type="match status" value="1"/>
</dbReference>
<reference evidence="10" key="2">
    <citation type="submission" date="2025-05" db="UniProtKB">
        <authorList>
            <consortium name="RefSeq"/>
        </authorList>
    </citation>
    <scope>IDENTIFICATION</scope>
    <source>
        <strain evidence="10">Aabys</strain>
        <tissue evidence="10">Whole body</tissue>
    </source>
</reference>
<dbReference type="GO" id="GO:0030132">
    <property type="term" value="C:clathrin coat of coated pit"/>
    <property type="evidence" value="ECO:0007669"/>
    <property type="project" value="InterPro"/>
</dbReference>
<dbReference type="RefSeq" id="XP_058977075.1">
    <property type="nucleotide sequence ID" value="XM_059121092.1"/>
</dbReference>